<organism evidence="2 3">
    <name type="scientific">Thalassotalea nanhaiensis</name>
    <dbReference type="NCBI Taxonomy" id="3065648"/>
    <lineage>
        <taxon>Bacteria</taxon>
        <taxon>Pseudomonadati</taxon>
        <taxon>Pseudomonadota</taxon>
        <taxon>Gammaproteobacteria</taxon>
        <taxon>Alteromonadales</taxon>
        <taxon>Colwelliaceae</taxon>
        <taxon>Thalassotalea</taxon>
    </lineage>
</organism>
<dbReference type="InterPro" id="IPR050126">
    <property type="entry name" value="Ap4A_hydrolase"/>
</dbReference>
<accession>A0ABY9TH05</accession>
<dbReference type="Pfam" id="PF00149">
    <property type="entry name" value="Metallophos"/>
    <property type="match status" value="1"/>
</dbReference>
<feature type="domain" description="Calcineurin-like phosphoesterase" evidence="1">
    <location>
        <begin position="6"/>
        <end position="88"/>
    </location>
</feature>
<sequence length="222" mass="25540">MDDNQRVFVVGDLDGNYRRLKEAMNRVGFDPKADKLICLGDMIDRGDDSLMILELMRELNAFVVLGNHEHLMIESILSHDETAKSLWTKNGGTWHSSVPHEQLKSHCQWLLKQPLSIIAEYQSMKIGVSHTLPMKWNWDNLPVDKSAIVAALLWDRELFYKQKCLVNRGVDFSIHGHNSTQIPIWIENTFHIDTSYYGRPTMVELNAVIEEFNAMNETTDIA</sequence>
<evidence type="ECO:0000313" key="3">
    <source>
        <dbReference type="Proteomes" id="UP001248581"/>
    </source>
</evidence>
<dbReference type="PANTHER" id="PTHR42850">
    <property type="entry name" value="METALLOPHOSPHOESTERASE"/>
    <property type="match status" value="1"/>
</dbReference>
<reference evidence="3" key="1">
    <citation type="submission" date="2023-09" db="EMBL/GenBank/DDBJ databases">
        <authorList>
            <person name="Li S."/>
            <person name="Li X."/>
            <person name="Zhang C."/>
            <person name="Zhao Z."/>
        </authorList>
    </citation>
    <scope>NUCLEOTIDE SEQUENCE [LARGE SCALE GENOMIC DNA]</scope>
    <source>
        <strain evidence="3">SQ345</strain>
    </source>
</reference>
<protein>
    <submittedName>
        <fullName evidence="2">Metallophosphoesterase</fullName>
    </submittedName>
</protein>
<dbReference type="SUPFAM" id="SSF56300">
    <property type="entry name" value="Metallo-dependent phosphatases"/>
    <property type="match status" value="1"/>
</dbReference>
<dbReference type="RefSeq" id="WP_348387168.1">
    <property type="nucleotide sequence ID" value="NZ_CP134146.1"/>
</dbReference>
<evidence type="ECO:0000313" key="2">
    <source>
        <dbReference type="EMBL" id="WNC68010.1"/>
    </source>
</evidence>
<dbReference type="PANTHER" id="PTHR42850:SF4">
    <property type="entry name" value="ZINC-DEPENDENT ENDOPOLYPHOSPHATASE"/>
    <property type="match status" value="1"/>
</dbReference>
<dbReference type="EMBL" id="CP134146">
    <property type="protein sequence ID" value="WNC68010.1"/>
    <property type="molecule type" value="Genomic_DNA"/>
</dbReference>
<gene>
    <name evidence="2" type="ORF">RI845_15980</name>
</gene>
<keyword evidence="3" id="KW-1185">Reference proteome</keyword>
<dbReference type="Gene3D" id="3.60.21.10">
    <property type="match status" value="1"/>
</dbReference>
<name>A0ABY9TH05_9GAMM</name>
<evidence type="ECO:0000259" key="1">
    <source>
        <dbReference type="Pfam" id="PF00149"/>
    </source>
</evidence>
<dbReference type="InterPro" id="IPR029052">
    <property type="entry name" value="Metallo-depent_PP-like"/>
</dbReference>
<dbReference type="InterPro" id="IPR004843">
    <property type="entry name" value="Calcineurin-like_PHP"/>
</dbReference>
<dbReference type="Proteomes" id="UP001248581">
    <property type="component" value="Chromosome"/>
</dbReference>
<proteinExistence type="predicted"/>